<dbReference type="PANTHER" id="PTHR46500">
    <property type="entry name" value="CILIA- AND FLAGELLA-ASSOCIATED PROTEIN 221"/>
    <property type="match status" value="1"/>
</dbReference>
<dbReference type="Ensembl" id="ENSVKKT00000004357.1">
    <property type="protein sequence ID" value="ENSVKKP00000004239.1"/>
    <property type="gene ID" value="ENSVKKG00000003172.1"/>
</dbReference>
<dbReference type="Pfam" id="PF22067">
    <property type="entry name" value="Cep192_D3"/>
    <property type="match status" value="1"/>
</dbReference>
<dbReference type="InterPro" id="IPR054089">
    <property type="entry name" value="Cep192-like_D3"/>
</dbReference>
<dbReference type="InterPro" id="IPR013783">
    <property type="entry name" value="Ig-like_fold"/>
</dbReference>
<feature type="domain" description="Cep192-like" evidence="1">
    <location>
        <begin position="165"/>
        <end position="241"/>
    </location>
</feature>
<organism evidence="2 3">
    <name type="scientific">Varanus komodoensis</name>
    <name type="common">Komodo dragon</name>
    <dbReference type="NCBI Taxonomy" id="61221"/>
    <lineage>
        <taxon>Eukaryota</taxon>
        <taxon>Metazoa</taxon>
        <taxon>Chordata</taxon>
        <taxon>Craniata</taxon>
        <taxon>Vertebrata</taxon>
        <taxon>Euteleostomi</taxon>
        <taxon>Lepidosauria</taxon>
        <taxon>Squamata</taxon>
        <taxon>Bifurcata</taxon>
        <taxon>Unidentata</taxon>
        <taxon>Episquamata</taxon>
        <taxon>Toxicofera</taxon>
        <taxon>Anguimorpha</taxon>
        <taxon>Paleoanguimorpha</taxon>
        <taxon>Varanoidea</taxon>
        <taxon>Varanidae</taxon>
        <taxon>Varanus</taxon>
    </lineage>
</organism>
<dbReference type="GO" id="GO:0044458">
    <property type="term" value="P:motile cilium assembly"/>
    <property type="evidence" value="ECO:0007669"/>
    <property type="project" value="TreeGrafter"/>
</dbReference>
<accession>A0A8D2J660</accession>
<dbReference type="InterPro" id="IPR029676">
    <property type="entry name" value="CFAP221"/>
</dbReference>
<dbReference type="GO" id="GO:0097729">
    <property type="term" value="C:9+2 motile cilium"/>
    <property type="evidence" value="ECO:0007669"/>
    <property type="project" value="TreeGrafter"/>
</dbReference>
<dbReference type="AlphaFoldDB" id="A0A8D2J660"/>
<evidence type="ECO:0000313" key="3">
    <source>
        <dbReference type="Proteomes" id="UP000694545"/>
    </source>
</evidence>
<protein>
    <recommendedName>
        <fullName evidence="1">Cep192-like domain-containing protein</fullName>
    </recommendedName>
</protein>
<dbReference type="OMA" id="YECIFTG"/>
<dbReference type="GO" id="GO:0003341">
    <property type="term" value="P:cilium movement"/>
    <property type="evidence" value="ECO:0007669"/>
    <property type="project" value="InterPro"/>
</dbReference>
<keyword evidence="3" id="KW-1185">Reference proteome</keyword>
<evidence type="ECO:0000313" key="2">
    <source>
        <dbReference type="Ensembl" id="ENSVKKP00000004239.1"/>
    </source>
</evidence>
<dbReference type="Proteomes" id="UP000694545">
    <property type="component" value="Unplaced"/>
</dbReference>
<sequence length="274" mass="31193">MEVVNTAQSDFSDTKGSLKKEPSLLLDSLVEKPEKGSYVPNHLLESKIYTKLLRNDVIQAKPAVMHFGGYEIKKYHQQILKLVNISGDVLNIHIIPPETKHFQIKYSKIHRLVPGLSFTVKVDFCPDEWRYYYDCIRIHCQGDDTLLVPLHAYPVMNTVEFPSYISLSDVPLGQCKEYVIPLQCSCPIDFEFHIEYLQPHKAFTVHPTSGIIPASGKAQVVVTYAPFEYGTAQMQIQLWISQFDSKPYVCAFTGTSTPSQSFTYVVLMLALNYF</sequence>
<reference evidence="2" key="1">
    <citation type="submission" date="2025-08" db="UniProtKB">
        <authorList>
            <consortium name="Ensembl"/>
        </authorList>
    </citation>
    <scope>IDENTIFICATION</scope>
</reference>
<evidence type="ECO:0000259" key="1">
    <source>
        <dbReference type="Pfam" id="PF22067"/>
    </source>
</evidence>
<dbReference type="Gene3D" id="2.60.40.10">
    <property type="entry name" value="Immunoglobulins"/>
    <property type="match status" value="2"/>
</dbReference>
<reference evidence="2" key="2">
    <citation type="submission" date="2025-09" db="UniProtKB">
        <authorList>
            <consortium name="Ensembl"/>
        </authorList>
    </citation>
    <scope>IDENTIFICATION</scope>
</reference>
<proteinExistence type="predicted"/>
<name>A0A8D2J660_VARKO</name>
<dbReference type="PANTHER" id="PTHR46500:SF1">
    <property type="entry name" value="CILIA- AND FLAGELLA-ASSOCIATED PROTEIN 221"/>
    <property type="match status" value="1"/>
</dbReference>